<keyword evidence="6" id="KW-1278">Translocase</keyword>
<keyword evidence="7" id="KW-0472">Membrane</keyword>
<evidence type="ECO:0000256" key="2">
    <source>
        <dbReference type="ARBA" id="ARBA00022475"/>
    </source>
</evidence>
<dbReference type="PANTHER" id="PTHR42781:SF1">
    <property type="entry name" value="THIAMINE IMPORT ATP-BINDING PROTEIN THIQ"/>
    <property type="match status" value="1"/>
</dbReference>
<dbReference type="PANTHER" id="PTHR42781">
    <property type="entry name" value="SPERMIDINE/PUTRESCINE IMPORT ATP-BINDING PROTEIN POTA"/>
    <property type="match status" value="1"/>
</dbReference>
<dbReference type="SMART" id="SM00382">
    <property type="entry name" value="AAA"/>
    <property type="match status" value="1"/>
</dbReference>
<evidence type="ECO:0000256" key="1">
    <source>
        <dbReference type="ARBA" id="ARBA00022448"/>
    </source>
</evidence>
<name>A0A086XU82_9RHOB</name>
<feature type="domain" description="ABC transporter" evidence="8">
    <location>
        <begin position="6"/>
        <end position="239"/>
    </location>
</feature>
<reference evidence="9 10" key="1">
    <citation type="submission" date="2014-03" db="EMBL/GenBank/DDBJ databases">
        <title>Genome of Paenirhodobacter enshiensis DW2-9.</title>
        <authorList>
            <person name="Wang D."/>
            <person name="Wang G."/>
        </authorList>
    </citation>
    <scope>NUCLEOTIDE SEQUENCE [LARGE SCALE GENOMIC DNA]</scope>
    <source>
        <strain evidence="9 10">DW2-9</strain>
    </source>
</reference>
<dbReference type="GO" id="GO:0016887">
    <property type="term" value="F:ATP hydrolysis activity"/>
    <property type="evidence" value="ECO:0007669"/>
    <property type="project" value="InterPro"/>
</dbReference>
<dbReference type="PROSITE" id="PS00211">
    <property type="entry name" value="ABC_TRANSPORTER_1"/>
    <property type="match status" value="1"/>
</dbReference>
<comment type="caution">
    <text evidence="9">The sequence shown here is derived from an EMBL/GenBank/DDBJ whole genome shotgun (WGS) entry which is preliminary data.</text>
</comment>
<dbReference type="AlphaFoldDB" id="A0A086XU82"/>
<dbReference type="InterPro" id="IPR027417">
    <property type="entry name" value="P-loop_NTPase"/>
</dbReference>
<evidence type="ECO:0000256" key="7">
    <source>
        <dbReference type="ARBA" id="ARBA00023136"/>
    </source>
</evidence>
<sequence length="245" mass="25497">MTCDGPKFAGLQLEGLELRQGDFRLSATLAIPAGARVALIGPSGAGKTTLLSAIAGFLPPSAGRILWAGTDIGALPPGERPLSILFQDQNLFPHLTVGQNLGLGIDPRLRLSAGDKVRIGGVLDKVGLAGMAARRPAELSGGQQSRVALARALLRGRPMLLLDEPFAALGPALKDEMLALVAGMAAEKGTTVLMVSHDPADARALCPETILVAEGRALPPQPTEALLNAPPPVLRAYLGQRHTER</sequence>
<keyword evidence="1" id="KW-0813">Transport</keyword>
<dbReference type="InterPro" id="IPR017871">
    <property type="entry name" value="ABC_transporter-like_CS"/>
</dbReference>
<dbReference type="Proteomes" id="UP000028824">
    <property type="component" value="Unassembled WGS sequence"/>
</dbReference>
<evidence type="ECO:0000256" key="4">
    <source>
        <dbReference type="ARBA" id="ARBA00022741"/>
    </source>
</evidence>
<evidence type="ECO:0000313" key="10">
    <source>
        <dbReference type="Proteomes" id="UP000028824"/>
    </source>
</evidence>
<dbReference type="Pfam" id="PF00005">
    <property type="entry name" value="ABC_tran"/>
    <property type="match status" value="1"/>
</dbReference>
<dbReference type="EMBL" id="JFZB01000022">
    <property type="protein sequence ID" value="KFI25582.1"/>
    <property type="molecule type" value="Genomic_DNA"/>
</dbReference>
<gene>
    <name evidence="9" type="ORF">CG50_05185</name>
</gene>
<dbReference type="STRING" id="1105367.CG50_05185"/>
<keyword evidence="3" id="KW-0997">Cell inner membrane</keyword>
<dbReference type="InterPro" id="IPR003439">
    <property type="entry name" value="ABC_transporter-like_ATP-bd"/>
</dbReference>
<keyword evidence="5 9" id="KW-0067">ATP-binding</keyword>
<proteinExistence type="predicted"/>
<dbReference type="InterPro" id="IPR050093">
    <property type="entry name" value="ABC_SmlMolc_Importer"/>
</dbReference>
<dbReference type="InterPro" id="IPR003593">
    <property type="entry name" value="AAA+_ATPase"/>
</dbReference>
<dbReference type="RefSeq" id="WP_036638271.1">
    <property type="nucleotide sequence ID" value="NZ_JFZB01000022.1"/>
</dbReference>
<dbReference type="GO" id="GO:0005524">
    <property type="term" value="F:ATP binding"/>
    <property type="evidence" value="ECO:0007669"/>
    <property type="project" value="UniProtKB-KW"/>
</dbReference>
<accession>A0A086XU82</accession>
<evidence type="ECO:0000256" key="5">
    <source>
        <dbReference type="ARBA" id="ARBA00022840"/>
    </source>
</evidence>
<evidence type="ECO:0000259" key="8">
    <source>
        <dbReference type="PROSITE" id="PS50893"/>
    </source>
</evidence>
<organism evidence="9 10">
    <name type="scientific">Paenirhodobacter enshiensis</name>
    <dbReference type="NCBI Taxonomy" id="1105367"/>
    <lineage>
        <taxon>Bacteria</taxon>
        <taxon>Pseudomonadati</taxon>
        <taxon>Pseudomonadota</taxon>
        <taxon>Alphaproteobacteria</taxon>
        <taxon>Rhodobacterales</taxon>
        <taxon>Rhodobacter group</taxon>
        <taxon>Paenirhodobacter</taxon>
    </lineage>
</organism>
<evidence type="ECO:0000256" key="3">
    <source>
        <dbReference type="ARBA" id="ARBA00022519"/>
    </source>
</evidence>
<evidence type="ECO:0000313" key="9">
    <source>
        <dbReference type="EMBL" id="KFI25582.1"/>
    </source>
</evidence>
<evidence type="ECO:0000256" key="6">
    <source>
        <dbReference type="ARBA" id="ARBA00022967"/>
    </source>
</evidence>
<keyword evidence="4" id="KW-0547">Nucleotide-binding</keyword>
<dbReference type="eggNOG" id="COG3840">
    <property type="taxonomic scope" value="Bacteria"/>
</dbReference>
<dbReference type="Gene3D" id="3.40.50.300">
    <property type="entry name" value="P-loop containing nucleotide triphosphate hydrolases"/>
    <property type="match status" value="1"/>
</dbReference>
<keyword evidence="2" id="KW-1003">Cell membrane</keyword>
<keyword evidence="10" id="KW-1185">Reference proteome</keyword>
<dbReference type="OrthoDB" id="9802264at2"/>
<dbReference type="SUPFAM" id="SSF52540">
    <property type="entry name" value="P-loop containing nucleoside triphosphate hydrolases"/>
    <property type="match status" value="1"/>
</dbReference>
<protein>
    <submittedName>
        <fullName evidence="9">Thiamine ABC transporter ATP-binding protein</fullName>
    </submittedName>
</protein>
<dbReference type="PROSITE" id="PS50893">
    <property type="entry name" value="ABC_TRANSPORTER_2"/>
    <property type="match status" value="1"/>
</dbReference>